<dbReference type="Pfam" id="PF08327">
    <property type="entry name" value="AHSA1"/>
    <property type="match status" value="1"/>
</dbReference>
<gene>
    <name evidence="3" type="ORF">OO013_15770</name>
</gene>
<evidence type="ECO:0000259" key="2">
    <source>
        <dbReference type="Pfam" id="PF08327"/>
    </source>
</evidence>
<dbReference type="Proteomes" id="UP001209885">
    <property type="component" value="Unassembled WGS sequence"/>
</dbReference>
<name>A0ABT3RUK8_9BACT</name>
<dbReference type="SUPFAM" id="SSF55961">
    <property type="entry name" value="Bet v1-like"/>
    <property type="match status" value="1"/>
</dbReference>
<dbReference type="InterPro" id="IPR013538">
    <property type="entry name" value="ASHA1/2-like_C"/>
</dbReference>
<accession>A0ABT3RUK8</accession>
<evidence type="ECO:0000256" key="1">
    <source>
        <dbReference type="ARBA" id="ARBA00006817"/>
    </source>
</evidence>
<proteinExistence type="inferred from homology"/>
<sequence length="148" mass="16909">MSNSMIIKETVAFNSDAKTVWDLVINPEMTKQYMFGCEVLSDWQIGSSIIWKGKTEDGKEVIYVKGSIIEFEEGKKTTFSMFDPNMGIPDIPTNYVNLTYEVIPKENGCDLVITQGDFQDADNAEKRYEESKQGWQMVIPTMKKLLNE</sequence>
<dbReference type="RefSeq" id="WP_266057895.1">
    <property type="nucleotide sequence ID" value="NZ_JAPFQN010000009.1"/>
</dbReference>
<evidence type="ECO:0000313" key="3">
    <source>
        <dbReference type="EMBL" id="MCX2745336.1"/>
    </source>
</evidence>
<reference evidence="3 4" key="1">
    <citation type="submission" date="2022-11" db="EMBL/GenBank/DDBJ databases">
        <title>The characterization of three novel Bacteroidetes species and genomic analysis of their roles in tidal elemental geochemical cycles.</title>
        <authorList>
            <person name="Ma K."/>
        </authorList>
    </citation>
    <scope>NUCLEOTIDE SEQUENCE [LARGE SCALE GENOMIC DNA]</scope>
    <source>
        <strain evidence="3 4">M17</strain>
    </source>
</reference>
<evidence type="ECO:0000313" key="4">
    <source>
        <dbReference type="Proteomes" id="UP001209885"/>
    </source>
</evidence>
<dbReference type="Gene3D" id="3.30.530.20">
    <property type="match status" value="1"/>
</dbReference>
<dbReference type="EMBL" id="JAPFQN010000009">
    <property type="protein sequence ID" value="MCX2745336.1"/>
    <property type="molecule type" value="Genomic_DNA"/>
</dbReference>
<keyword evidence="4" id="KW-1185">Reference proteome</keyword>
<comment type="caution">
    <text evidence="3">The sequence shown here is derived from an EMBL/GenBank/DDBJ whole genome shotgun (WGS) entry which is preliminary data.</text>
</comment>
<feature type="domain" description="Activator of Hsp90 ATPase homologue 1/2-like C-terminal" evidence="2">
    <location>
        <begin position="17"/>
        <end position="146"/>
    </location>
</feature>
<organism evidence="3 4">
    <name type="scientific">Mangrovivirga halotolerans</name>
    <dbReference type="NCBI Taxonomy" id="2993936"/>
    <lineage>
        <taxon>Bacteria</taxon>
        <taxon>Pseudomonadati</taxon>
        <taxon>Bacteroidota</taxon>
        <taxon>Cytophagia</taxon>
        <taxon>Cytophagales</taxon>
        <taxon>Mangrovivirgaceae</taxon>
        <taxon>Mangrovivirga</taxon>
    </lineage>
</organism>
<protein>
    <submittedName>
        <fullName evidence="3">SRPBCC domain-containing protein</fullName>
    </submittedName>
</protein>
<dbReference type="InterPro" id="IPR023393">
    <property type="entry name" value="START-like_dom_sf"/>
</dbReference>
<comment type="similarity">
    <text evidence="1">Belongs to the AHA1 family.</text>
</comment>